<dbReference type="GO" id="GO:0042853">
    <property type="term" value="P:L-alanine catabolic process"/>
    <property type="evidence" value="ECO:0007669"/>
    <property type="project" value="UniProtKB-UniPathway"/>
</dbReference>
<reference evidence="8" key="1">
    <citation type="submission" date="2015-04" db="EMBL/GenBank/DDBJ databases">
        <title>The genome sequence of the plant pathogenic Rhizarian Plasmodiophora brassicae reveals insights in its biotrophic life cycle and the origin of chitin synthesis.</title>
        <authorList>
            <person name="Schwelm A."/>
            <person name="Fogelqvist J."/>
            <person name="Knaust A."/>
            <person name="Julke S."/>
            <person name="Lilja T."/>
            <person name="Dhandapani V."/>
            <person name="Bonilla-Rosso G."/>
            <person name="Karlsson M."/>
            <person name="Shevchenko A."/>
            <person name="Choi S.R."/>
            <person name="Kim H.G."/>
            <person name="Park J.Y."/>
            <person name="Lim Y.P."/>
            <person name="Ludwig-Muller J."/>
            <person name="Dixelius C."/>
        </authorList>
    </citation>
    <scope>NUCLEOTIDE SEQUENCE</scope>
    <source>
        <tissue evidence="8">Potato root galls</tissue>
    </source>
</reference>
<organism evidence="8">
    <name type="scientific">Spongospora subterranea</name>
    <dbReference type="NCBI Taxonomy" id="70186"/>
    <lineage>
        <taxon>Eukaryota</taxon>
        <taxon>Sar</taxon>
        <taxon>Rhizaria</taxon>
        <taxon>Endomyxa</taxon>
        <taxon>Phytomyxea</taxon>
        <taxon>Plasmodiophorida</taxon>
        <taxon>Plasmodiophoridae</taxon>
        <taxon>Spongospora</taxon>
    </lineage>
</organism>
<dbReference type="UniPathway" id="UPA00528">
    <property type="reaction ID" value="UER00586"/>
</dbReference>
<dbReference type="InterPro" id="IPR015424">
    <property type="entry name" value="PyrdxlP-dep_Trfase"/>
</dbReference>
<dbReference type="Gene3D" id="3.90.1150.10">
    <property type="entry name" value="Aspartate Aminotransferase, domain 1"/>
    <property type="match status" value="1"/>
</dbReference>
<dbReference type="Gene3D" id="3.40.640.10">
    <property type="entry name" value="Type I PLP-dependent aspartate aminotransferase-like (Major domain)"/>
    <property type="match status" value="1"/>
</dbReference>
<dbReference type="GO" id="GO:0004021">
    <property type="term" value="F:L-alanine:2-oxoglutarate aminotransferase activity"/>
    <property type="evidence" value="ECO:0007669"/>
    <property type="project" value="TreeGrafter"/>
</dbReference>
<feature type="domain" description="Aminotransferase class I/classII large" evidence="7">
    <location>
        <begin position="94"/>
        <end position="484"/>
    </location>
</feature>
<evidence type="ECO:0000256" key="1">
    <source>
        <dbReference type="ARBA" id="ARBA00001933"/>
    </source>
</evidence>
<evidence type="ECO:0000259" key="7">
    <source>
        <dbReference type="Pfam" id="PF00155"/>
    </source>
</evidence>
<dbReference type="PANTHER" id="PTHR11751">
    <property type="entry name" value="ALANINE AMINOTRANSFERASE"/>
    <property type="match status" value="1"/>
</dbReference>
<accession>A0A0H5QJK5</accession>
<dbReference type="InterPro" id="IPR045088">
    <property type="entry name" value="ALAT1/2-like"/>
</dbReference>
<dbReference type="FunFam" id="3.40.640.10:FF:000012">
    <property type="entry name" value="alanine aminotransferase 2"/>
    <property type="match status" value="1"/>
</dbReference>
<dbReference type="InterPro" id="IPR015421">
    <property type="entry name" value="PyrdxlP-dep_Trfase_major"/>
</dbReference>
<dbReference type="Pfam" id="PF00155">
    <property type="entry name" value="Aminotran_1_2"/>
    <property type="match status" value="1"/>
</dbReference>
<evidence type="ECO:0000256" key="4">
    <source>
        <dbReference type="ARBA" id="ARBA00022679"/>
    </source>
</evidence>
<comment type="cofactor">
    <cofactor evidence="1">
        <name>pyridoxal 5'-phosphate</name>
        <dbReference type="ChEBI" id="CHEBI:597326"/>
    </cofactor>
</comment>
<comment type="similarity">
    <text evidence="6">Belongs to the class-I pyridoxal-phosphate-dependent aminotransferase family. Alanine aminotransferase subfamily.</text>
</comment>
<evidence type="ECO:0000256" key="2">
    <source>
        <dbReference type="ARBA" id="ARBA00011738"/>
    </source>
</evidence>
<sequence>AQPNIDHLDLKTPSQHLKHRMATPSVALSLKTLNANVLLARYAVRSEIAARATVLARRLDNGDVSLPFKSIISCNIGNPHALLGQKPLTYIRQVLSLCVNPDLLLTKGIFPLDTIKRAKQLLATIPGGVGAYSNSQGLECVRSDIAAFLRNRDAVDTSIDEIYCTKGASEAVKMTLECLIRNGQDGVLVPVPQYPLYSATLTCLGGQTLGYYLDEDDQWSQSKAELTRAYNDAVSSGIKVRALVIINPGNPTGQVLDRKTLESTIEFCAENNLVLMADEVYADNVYAENCKFFSCRRVAYEMGVPVQMVSYNSISKGFTGECGLRGGYMHLWNFDKDVMEQMTKLASMSLCSNTIGQLAMALHLAPPRPNEPSYELYISERDSILSSLKNRAMRISEAFNRLDGMSCTIIQGAMYAFPRVNIPQGAVVMSKSKGYPPDELYVRELLEETGVVCVAGSGFLQKDGTYHFRITILPPEDQIDQVIQLVSQFHARFMKRYS</sequence>
<dbReference type="PANTHER" id="PTHR11751:SF29">
    <property type="entry name" value="ALANINE TRANSAMINASE"/>
    <property type="match status" value="1"/>
</dbReference>
<dbReference type="GO" id="GO:0030170">
    <property type="term" value="F:pyridoxal phosphate binding"/>
    <property type="evidence" value="ECO:0007669"/>
    <property type="project" value="InterPro"/>
</dbReference>
<dbReference type="InterPro" id="IPR015422">
    <property type="entry name" value="PyrdxlP-dep_Trfase_small"/>
</dbReference>
<evidence type="ECO:0000256" key="5">
    <source>
        <dbReference type="ARBA" id="ARBA00022898"/>
    </source>
</evidence>
<protein>
    <recommendedName>
        <fullName evidence="7">Aminotransferase class I/classII large domain-containing protein</fullName>
    </recommendedName>
</protein>
<dbReference type="AlphaFoldDB" id="A0A0H5QJK5"/>
<evidence type="ECO:0000256" key="6">
    <source>
        <dbReference type="ARBA" id="ARBA00025785"/>
    </source>
</evidence>
<keyword evidence="3" id="KW-0032">Aminotransferase</keyword>
<dbReference type="SUPFAM" id="SSF53383">
    <property type="entry name" value="PLP-dependent transferases"/>
    <property type="match status" value="1"/>
</dbReference>
<dbReference type="EMBL" id="HACM01001360">
    <property type="protein sequence ID" value="CRZ01802.1"/>
    <property type="molecule type" value="Transcribed_RNA"/>
</dbReference>
<keyword evidence="5" id="KW-0663">Pyridoxal phosphate</keyword>
<feature type="non-terminal residue" evidence="8">
    <location>
        <position position="1"/>
    </location>
</feature>
<dbReference type="CDD" id="cd00609">
    <property type="entry name" value="AAT_like"/>
    <property type="match status" value="1"/>
</dbReference>
<dbReference type="InterPro" id="IPR004839">
    <property type="entry name" value="Aminotransferase_I/II_large"/>
</dbReference>
<evidence type="ECO:0000256" key="3">
    <source>
        <dbReference type="ARBA" id="ARBA00022576"/>
    </source>
</evidence>
<name>A0A0H5QJK5_9EUKA</name>
<proteinExistence type="inferred from homology"/>
<dbReference type="FunFam" id="3.90.1150.10:FF:000151">
    <property type="entry name" value="Alanine aminotransferase 2"/>
    <property type="match status" value="1"/>
</dbReference>
<comment type="subunit">
    <text evidence="2">Homodimer.</text>
</comment>
<dbReference type="FunFam" id="1.10.287.1970:FF:000001">
    <property type="entry name" value="Alanine aminotransferase 2"/>
    <property type="match status" value="1"/>
</dbReference>
<evidence type="ECO:0000313" key="8">
    <source>
        <dbReference type="EMBL" id="CRZ01802.1"/>
    </source>
</evidence>
<keyword evidence="4" id="KW-0808">Transferase</keyword>
<dbReference type="Gene3D" id="1.10.287.1970">
    <property type="match status" value="1"/>
</dbReference>